<evidence type="ECO:0000313" key="5">
    <source>
        <dbReference type="EMBL" id="MUH73026.1"/>
    </source>
</evidence>
<evidence type="ECO:0000313" key="6">
    <source>
        <dbReference type="Proteomes" id="UP000439994"/>
    </source>
</evidence>
<keyword evidence="3" id="KW-0281">Fimbrium</keyword>
<comment type="caution">
    <text evidence="5">The sequence shown here is derived from an EMBL/GenBank/DDBJ whole genome shotgun (WGS) entry which is preliminary data.</text>
</comment>
<dbReference type="OrthoDB" id="5918848at2"/>
<evidence type="ECO:0000256" key="1">
    <source>
        <dbReference type="ARBA" id="ARBA00005233"/>
    </source>
</evidence>
<accession>A0A6N8F913</accession>
<reference evidence="5 6" key="1">
    <citation type="submission" date="2019-11" db="EMBL/GenBank/DDBJ databases">
        <title>P. haliotis isolates from Z. marina roots.</title>
        <authorList>
            <person name="Cohen M."/>
            <person name="Jospin G."/>
            <person name="Eisen J.A."/>
            <person name="Coil D.A."/>
        </authorList>
    </citation>
    <scope>NUCLEOTIDE SEQUENCE [LARGE SCALE GENOMIC DNA]</scope>
    <source>
        <strain evidence="5 6">UCD-MCMsp1aY</strain>
    </source>
</reference>
<proteinExistence type="inferred from homology"/>
<evidence type="ECO:0000256" key="3">
    <source>
        <dbReference type="RuleBase" id="RU000389"/>
    </source>
</evidence>
<feature type="transmembrane region" description="Helical" evidence="4">
    <location>
        <begin position="27"/>
        <end position="48"/>
    </location>
</feature>
<keyword evidence="2" id="KW-0488">Methylation</keyword>
<dbReference type="SUPFAM" id="SSF54523">
    <property type="entry name" value="Pili subunits"/>
    <property type="match status" value="1"/>
</dbReference>
<organism evidence="5 6">
    <name type="scientific">Psychrosphaera haliotis</name>
    <dbReference type="NCBI Taxonomy" id="555083"/>
    <lineage>
        <taxon>Bacteria</taxon>
        <taxon>Pseudomonadati</taxon>
        <taxon>Pseudomonadota</taxon>
        <taxon>Gammaproteobacteria</taxon>
        <taxon>Alteromonadales</taxon>
        <taxon>Pseudoalteromonadaceae</taxon>
        <taxon>Psychrosphaera</taxon>
    </lineage>
</organism>
<dbReference type="Gene3D" id="3.30.700.10">
    <property type="entry name" value="Glycoprotein, Type 4 Pilin"/>
    <property type="match status" value="1"/>
</dbReference>
<name>A0A6N8F913_9GAMM</name>
<gene>
    <name evidence="5" type="ORF">GNP35_11350</name>
</gene>
<keyword evidence="4" id="KW-0472">Membrane</keyword>
<dbReference type="Proteomes" id="UP000439994">
    <property type="component" value="Unassembled WGS sequence"/>
</dbReference>
<keyword evidence="4" id="KW-1133">Transmembrane helix</keyword>
<dbReference type="Pfam" id="PF00114">
    <property type="entry name" value="Pilin"/>
    <property type="match status" value="1"/>
</dbReference>
<protein>
    <submittedName>
        <fullName evidence="5">Prepilin-type N-terminal cleavage/methylation domain-containing protein</fullName>
    </submittedName>
</protein>
<dbReference type="NCBIfam" id="TIGR02532">
    <property type="entry name" value="IV_pilin_GFxxxE"/>
    <property type="match status" value="1"/>
</dbReference>
<dbReference type="InterPro" id="IPR001082">
    <property type="entry name" value="Pilin"/>
</dbReference>
<keyword evidence="4" id="KW-0812">Transmembrane</keyword>
<dbReference type="GO" id="GO:0009289">
    <property type="term" value="C:pilus"/>
    <property type="evidence" value="ECO:0007669"/>
    <property type="project" value="InterPro"/>
</dbReference>
<evidence type="ECO:0000256" key="4">
    <source>
        <dbReference type="SAM" id="Phobius"/>
    </source>
</evidence>
<dbReference type="AlphaFoldDB" id="A0A6N8F913"/>
<dbReference type="Pfam" id="PF07963">
    <property type="entry name" value="N_methyl"/>
    <property type="match status" value="1"/>
</dbReference>
<keyword evidence="6" id="KW-1185">Reference proteome</keyword>
<dbReference type="InterPro" id="IPR045584">
    <property type="entry name" value="Pilin-like"/>
</dbReference>
<dbReference type="PANTHER" id="PTHR30093:SF34">
    <property type="entry name" value="PREPILIN PEPTIDASE-DEPENDENT PROTEIN D"/>
    <property type="match status" value="1"/>
</dbReference>
<dbReference type="InterPro" id="IPR012902">
    <property type="entry name" value="N_methyl_site"/>
</dbReference>
<dbReference type="GO" id="GO:0007155">
    <property type="term" value="P:cell adhesion"/>
    <property type="evidence" value="ECO:0007669"/>
    <property type="project" value="InterPro"/>
</dbReference>
<comment type="similarity">
    <text evidence="1 3">Belongs to the N-Me-Phe pilin family.</text>
</comment>
<dbReference type="PANTHER" id="PTHR30093">
    <property type="entry name" value="GENERAL SECRETION PATHWAY PROTEIN G"/>
    <property type="match status" value="1"/>
</dbReference>
<dbReference type="PROSITE" id="PS00409">
    <property type="entry name" value="PROKAR_NTER_METHYL"/>
    <property type="match status" value="1"/>
</dbReference>
<sequence>METILNNNNFIKIHIRSMNMKNRQQKGFTLIELMIVIAIIGILASVAVPQYQSYTLRTEATTSVAASMRPVQNAISEFAALNNALPSSTDDLEDVGYVDSAGAKYAALTDVGGSGDIDKIALAAPSAASGDATQLMTITFTSGADEPAEFAGKTVVITATLSSGVVSYAVTGGTLAAQYRPRIG</sequence>
<evidence type="ECO:0000256" key="2">
    <source>
        <dbReference type="ARBA" id="ARBA00022481"/>
    </source>
</evidence>
<dbReference type="EMBL" id="WOCD01000005">
    <property type="protein sequence ID" value="MUH73026.1"/>
    <property type="molecule type" value="Genomic_DNA"/>
</dbReference>